<proteinExistence type="predicted"/>
<organism evidence="2 3">
    <name type="scientific">Rhodococcus jostii</name>
    <dbReference type="NCBI Taxonomy" id="132919"/>
    <lineage>
        <taxon>Bacteria</taxon>
        <taxon>Bacillati</taxon>
        <taxon>Actinomycetota</taxon>
        <taxon>Actinomycetes</taxon>
        <taxon>Mycobacteriales</taxon>
        <taxon>Nocardiaceae</taxon>
        <taxon>Rhodococcus</taxon>
    </lineage>
</organism>
<gene>
    <name evidence="2" type="ORF">SAMN04490220_1981</name>
</gene>
<feature type="compositionally biased region" description="Low complexity" evidence="1">
    <location>
        <begin position="300"/>
        <end position="309"/>
    </location>
</feature>
<feature type="compositionally biased region" description="Basic residues" evidence="1">
    <location>
        <begin position="164"/>
        <end position="174"/>
    </location>
</feature>
<feature type="region of interest" description="Disordered" evidence="1">
    <location>
        <begin position="130"/>
        <end position="309"/>
    </location>
</feature>
<dbReference type="EMBL" id="FNTL01000004">
    <property type="protein sequence ID" value="SEC57073.1"/>
    <property type="molecule type" value="Genomic_DNA"/>
</dbReference>
<sequence>MPRGTHDLKTTTTGIGAAPHAARGRRAGHLWLCCRTRPQDRRARRPASRGRRPARDHACAGPVLRLGPTRPPPAPSGRAVPPPPGGDVVRVPAAHALRHMLCQPAHTAQIRHQMQPGDDLTQVPGYRGLQRQQRQRLHSSHGPRNCSICSQRSNTRLPAEDRPRRRHRWPSRRPPRPDDTSTPTGRSAHRAGHETSSAYPSSSCTPPRRSRRACRLRSVSVMPPQIPYGSPVSGRGRGTDGDRVSVPHRHERRNRTRAERTKNDPGRERRGYQSRRDSSRRPDRNCDRATETLCRRLRIRPPAIRPNGT</sequence>
<reference evidence="3" key="1">
    <citation type="submission" date="2016-10" db="EMBL/GenBank/DDBJ databases">
        <authorList>
            <person name="Varghese N."/>
        </authorList>
    </citation>
    <scope>NUCLEOTIDE SEQUENCE [LARGE SCALE GENOMIC DNA]</scope>
    <source>
        <strain evidence="3">DSM 44719</strain>
    </source>
</reference>
<protein>
    <submittedName>
        <fullName evidence="2">Uncharacterized protein</fullName>
    </submittedName>
</protein>
<evidence type="ECO:0000313" key="3">
    <source>
        <dbReference type="Proteomes" id="UP000183407"/>
    </source>
</evidence>
<dbReference type="Proteomes" id="UP000183407">
    <property type="component" value="Unassembled WGS sequence"/>
</dbReference>
<feature type="compositionally biased region" description="Pro residues" evidence="1">
    <location>
        <begin position="69"/>
        <end position="85"/>
    </location>
</feature>
<accession>A0A1H4TKN5</accession>
<feature type="region of interest" description="Disordered" evidence="1">
    <location>
        <begin position="39"/>
        <end position="90"/>
    </location>
</feature>
<evidence type="ECO:0000256" key="1">
    <source>
        <dbReference type="SAM" id="MobiDB-lite"/>
    </source>
</evidence>
<feature type="compositionally biased region" description="Basic and acidic residues" evidence="1">
    <location>
        <begin position="256"/>
        <end position="294"/>
    </location>
</feature>
<feature type="region of interest" description="Disordered" evidence="1">
    <location>
        <begin position="1"/>
        <end position="22"/>
    </location>
</feature>
<feature type="compositionally biased region" description="Basic residues" evidence="1">
    <location>
        <begin position="42"/>
        <end position="52"/>
    </location>
</feature>
<feature type="compositionally biased region" description="Basic residues" evidence="1">
    <location>
        <begin position="246"/>
        <end position="255"/>
    </location>
</feature>
<name>A0A1H4TKN5_RHOJO</name>
<dbReference type="AlphaFoldDB" id="A0A1H4TKN5"/>
<evidence type="ECO:0000313" key="2">
    <source>
        <dbReference type="EMBL" id="SEC57073.1"/>
    </source>
</evidence>